<sequence length="196" mass="23344">MGCTSTKSADSNKQINNIVNDLINSYSSIEFYIQTQRVQTFESLLKDMDDSEREEIALQDNEVNEMENIHKDLAVFKRFKVINKYKHELVVSKFLKNIKQCLLKFQNINEINSKYFTELNEFKNTPQGMKISKKFEIKFQRLQQLIMRVTYYFETEQNAQTNVSYGLFELNSTFNKRLSHHKNSQYNSEKEIEEVF</sequence>
<dbReference type="Proteomes" id="UP000009168">
    <property type="component" value="Unassembled WGS sequence"/>
</dbReference>
<reference evidence="2" key="1">
    <citation type="journal article" date="2006" name="PLoS Biol.">
        <title>Macronuclear genome sequence of the ciliate Tetrahymena thermophila, a model eukaryote.</title>
        <authorList>
            <person name="Eisen J.A."/>
            <person name="Coyne R.S."/>
            <person name="Wu M."/>
            <person name="Wu D."/>
            <person name="Thiagarajan M."/>
            <person name="Wortman J.R."/>
            <person name="Badger J.H."/>
            <person name="Ren Q."/>
            <person name="Amedeo P."/>
            <person name="Jones K.M."/>
            <person name="Tallon L.J."/>
            <person name="Delcher A.L."/>
            <person name="Salzberg S.L."/>
            <person name="Silva J.C."/>
            <person name="Haas B.J."/>
            <person name="Majoros W.H."/>
            <person name="Farzad M."/>
            <person name="Carlton J.M."/>
            <person name="Smith R.K. Jr."/>
            <person name="Garg J."/>
            <person name="Pearlman R.E."/>
            <person name="Karrer K.M."/>
            <person name="Sun L."/>
            <person name="Manning G."/>
            <person name="Elde N.C."/>
            <person name="Turkewitz A.P."/>
            <person name="Asai D.J."/>
            <person name="Wilkes D.E."/>
            <person name="Wang Y."/>
            <person name="Cai H."/>
            <person name="Collins K."/>
            <person name="Stewart B.A."/>
            <person name="Lee S.R."/>
            <person name="Wilamowska K."/>
            <person name="Weinberg Z."/>
            <person name="Ruzzo W.L."/>
            <person name="Wloga D."/>
            <person name="Gaertig J."/>
            <person name="Frankel J."/>
            <person name="Tsao C.-C."/>
            <person name="Gorovsky M.A."/>
            <person name="Keeling P.J."/>
            <person name="Waller R.F."/>
            <person name="Patron N.J."/>
            <person name="Cherry J.M."/>
            <person name="Stover N.A."/>
            <person name="Krieger C.J."/>
            <person name="del Toro C."/>
            <person name="Ryder H.F."/>
            <person name="Williamson S.C."/>
            <person name="Barbeau R.A."/>
            <person name="Hamilton E.P."/>
            <person name="Orias E."/>
        </authorList>
    </citation>
    <scope>NUCLEOTIDE SEQUENCE [LARGE SCALE GENOMIC DNA]</scope>
    <source>
        <strain evidence="2">SB210</strain>
    </source>
</reference>
<evidence type="ECO:0000313" key="2">
    <source>
        <dbReference type="Proteomes" id="UP000009168"/>
    </source>
</evidence>
<dbReference type="EMBL" id="GG662651">
    <property type="protein sequence ID" value="EDK31604.1"/>
    <property type="molecule type" value="Genomic_DNA"/>
</dbReference>
<dbReference type="HOGENOM" id="CLU_1392701_0_0_1"/>
<dbReference type="InParanoid" id="A4VDJ9"/>
<keyword evidence="2" id="KW-1185">Reference proteome</keyword>
<dbReference type="KEGG" id="tet:TTHERM_00286891"/>
<protein>
    <submittedName>
        <fullName evidence="1">Uncharacterized protein</fullName>
    </submittedName>
</protein>
<name>A4VDJ9_TETTS</name>
<accession>A4VDJ9</accession>
<dbReference type="GeneID" id="7834498"/>
<dbReference type="RefSeq" id="XP_001470864.1">
    <property type="nucleotide sequence ID" value="XM_001470814.2"/>
</dbReference>
<evidence type="ECO:0000313" key="1">
    <source>
        <dbReference type="EMBL" id="EDK31604.1"/>
    </source>
</evidence>
<gene>
    <name evidence="1" type="ORF">TTHERM_00286891</name>
</gene>
<dbReference type="AlphaFoldDB" id="A4VDJ9"/>
<organism evidence="1 2">
    <name type="scientific">Tetrahymena thermophila (strain SB210)</name>
    <dbReference type="NCBI Taxonomy" id="312017"/>
    <lineage>
        <taxon>Eukaryota</taxon>
        <taxon>Sar</taxon>
        <taxon>Alveolata</taxon>
        <taxon>Ciliophora</taxon>
        <taxon>Intramacronucleata</taxon>
        <taxon>Oligohymenophorea</taxon>
        <taxon>Hymenostomatida</taxon>
        <taxon>Tetrahymenina</taxon>
        <taxon>Tetrahymenidae</taxon>
        <taxon>Tetrahymena</taxon>
    </lineage>
</organism>
<proteinExistence type="predicted"/>